<dbReference type="HOGENOM" id="CLU_2221118_0_0_0"/>
<evidence type="ECO:0000313" key="1">
    <source>
        <dbReference type="EMBL" id="CAD71800.1"/>
    </source>
</evidence>
<dbReference type="EMBL" id="BX294134">
    <property type="protein sequence ID" value="CAD71800.1"/>
    <property type="molecule type" value="Genomic_DNA"/>
</dbReference>
<evidence type="ECO:0000313" key="2">
    <source>
        <dbReference type="Proteomes" id="UP000001025"/>
    </source>
</evidence>
<dbReference type="KEGG" id="rba:RB879"/>
<accession>Q7UY48</accession>
<gene>
    <name evidence="1" type="ordered locus">RB879</name>
</gene>
<keyword evidence="2" id="KW-1185">Reference proteome</keyword>
<dbReference type="AlphaFoldDB" id="Q7UY48"/>
<name>Q7UY48_RHOBA</name>
<reference evidence="1 2" key="1">
    <citation type="journal article" date="2003" name="Proc. Natl. Acad. Sci. U.S.A.">
        <title>Complete genome sequence of the marine planctomycete Pirellula sp. strain 1.</title>
        <authorList>
            <person name="Gloeckner F.O."/>
            <person name="Kube M."/>
            <person name="Bauer M."/>
            <person name="Teeling H."/>
            <person name="Lombardot T."/>
            <person name="Ludwig W."/>
            <person name="Gade D."/>
            <person name="Beck A."/>
            <person name="Borzym K."/>
            <person name="Heitmann K."/>
            <person name="Rabus R."/>
            <person name="Schlesner H."/>
            <person name="Amann R."/>
            <person name="Reinhardt R."/>
        </authorList>
    </citation>
    <scope>NUCLEOTIDE SEQUENCE [LARGE SCALE GENOMIC DNA]</scope>
    <source>
        <strain evidence="2">DSM 10527 / NCIMB 13988 / SH1</strain>
    </source>
</reference>
<organism evidence="1 2">
    <name type="scientific">Rhodopirellula baltica (strain DSM 10527 / NCIMB 13988 / SH1)</name>
    <dbReference type="NCBI Taxonomy" id="243090"/>
    <lineage>
        <taxon>Bacteria</taxon>
        <taxon>Pseudomonadati</taxon>
        <taxon>Planctomycetota</taxon>
        <taxon>Planctomycetia</taxon>
        <taxon>Pirellulales</taxon>
        <taxon>Pirellulaceae</taxon>
        <taxon>Rhodopirellula</taxon>
    </lineage>
</organism>
<dbReference type="EnsemblBacteria" id="CAD71800">
    <property type="protein sequence ID" value="CAD71800"/>
    <property type="gene ID" value="RB879"/>
</dbReference>
<protein>
    <submittedName>
        <fullName evidence="1">Uncharacterized protein</fullName>
    </submittedName>
</protein>
<dbReference type="Proteomes" id="UP000001025">
    <property type="component" value="Chromosome"/>
</dbReference>
<dbReference type="STRING" id="243090.RB879"/>
<proteinExistence type="predicted"/>
<sequence>MGFLGREHKVGSSQCVDYPTIPHQVKASSVWPQIAAIKNSFGRPGSTFVVFVECRPQATRANLIKSRLSFPSRRGAPEILFPAVISLLALLRSCLHWLTHQAPEFG</sequence>
<dbReference type="InParanoid" id="Q7UY48"/>